<organism evidence="1 2">
    <name type="scientific">Dentiscutata erythropus</name>
    <dbReference type="NCBI Taxonomy" id="1348616"/>
    <lineage>
        <taxon>Eukaryota</taxon>
        <taxon>Fungi</taxon>
        <taxon>Fungi incertae sedis</taxon>
        <taxon>Mucoromycota</taxon>
        <taxon>Glomeromycotina</taxon>
        <taxon>Glomeromycetes</taxon>
        <taxon>Diversisporales</taxon>
        <taxon>Gigasporaceae</taxon>
        <taxon>Dentiscutata</taxon>
    </lineage>
</organism>
<dbReference type="EMBL" id="CAJVPY010004821">
    <property type="protein sequence ID" value="CAG8628860.1"/>
    <property type="molecule type" value="Genomic_DNA"/>
</dbReference>
<gene>
    <name evidence="1" type="ORF">DERYTH_LOCUS9039</name>
</gene>
<name>A0A9N9GTL2_9GLOM</name>
<proteinExistence type="predicted"/>
<accession>A0A9N9GTL2</accession>
<protein>
    <submittedName>
        <fullName evidence="1">28010_t:CDS:1</fullName>
    </submittedName>
</protein>
<evidence type="ECO:0000313" key="2">
    <source>
        <dbReference type="Proteomes" id="UP000789405"/>
    </source>
</evidence>
<evidence type="ECO:0000313" key="1">
    <source>
        <dbReference type="EMBL" id="CAG8628860.1"/>
    </source>
</evidence>
<dbReference type="Proteomes" id="UP000789405">
    <property type="component" value="Unassembled WGS sequence"/>
</dbReference>
<reference evidence="1" key="1">
    <citation type="submission" date="2021-06" db="EMBL/GenBank/DDBJ databases">
        <authorList>
            <person name="Kallberg Y."/>
            <person name="Tangrot J."/>
            <person name="Rosling A."/>
        </authorList>
    </citation>
    <scope>NUCLEOTIDE SEQUENCE</scope>
    <source>
        <strain evidence="1">MA453B</strain>
    </source>
</reference>
<comment type="caution">
    <text evidence="1">The sequence shown here is derived from an EMBL/GenBank/DDBJ whole genome shotgun (WGS) entry which is preliminary data.</text>
</comment>
<dbReference type="AlphaFoldDB" id="A0A9N9GTL2"/>
<sequence length="42" mass="4871">MGNDTNKEVRVWKKEKGANHVENDINQEDTSLEKGVMHVDKF</sequence>
<keyword evidence="2" id="KW-1185">Reference proteome</keyword>